<proteinExistence type="predicted"/>
<name>A0ACB8SJE5_9AGAM</name>
<protein>
    <submittedName>
        <fullName evidence="1">Uncharacterized protein</fullName>
    </submittedName>
</protein>
<reference evidence="1" key="2">
    <citation type="journal article" date="2022" name="New Phytol.">
        <title>Evolutionary transition to the ectomycorrhizal habit in the genomes of a hyperdiverse lineage of mushroom-forming fungi.</title>
        <authorList>
            <person name="Looney B."/>
            <person name="Miyauchi S."/>
            <person name="Morin E."/>
            <person name="Drula E."/>
            <person name="Courty P.E."/>
            <person name="Kohler A."/>
            <person name="Kuo A."/>
            <person name="LaButti K."/>
            <person name="Pangilinan J."/>
            <person name="Lipzen A."/>
            <person name="Riley R."/>
            <person name="Andreopoulos W."/>
            <person name="He G."/>
            <person name="Johnson J."/>
            <person name="Nolan M."/>
            <person name="Tritt A."/>
            <person name="Barry K.W."/>
            <person name="Grigoriev I.V."/>
            <person name="Nagy L.G."/>
            <person name="Hibbett D."/>
            <person name="Henrissat B."/>
            <person name="Matheny P.B."/>
            <person name="Labbe J."/>
            <person name="Martin F.M."/>
        </authorList>
    </citation>
    <scope>NUCLEOTIDE SEQUENCE</scope>
    <source>
        <strain evidence="1">HHB10654</strain>
    </source>
</reference>
<sequence>MPEDDFPETGIARVAGANDGTPSPIAILPVELLVSIFRYLQPAPFPLLHVCGLWRQIACNDKVLWSEIPLGHHGQAQFALRQSQPNPISVRWDHPSSHPESPDSGALHLALEELPRVRHIKLCLRSRPTVGVLSQLWMDRATWLMTLQPAPFLKTLHLETRDFRHETFDRAIFLDETPSELRAVYLKRFMLSPASILFTPSLTSLSLLSCYVWETFDEMLDALVGMPQLRHLHLRDALPRDLTFPASAEPLTLPHLQTLLLGGWAPKVESSLRAISAPNATLLDIELDRTGSDSQMSPKTFYQALSQWIKTSSAPCTYQTLSFRKGETPLQTDIVVDTSATHEDGIKPRKLTVRVLLPVYMPSTFFWEFLTKSDISNQDFEAFTNGLQELTVYGISTCNELLGSFESCASSPNSVLLFPNLTHLRLQNFPFPAAPKQGTASEKFRSLVLNMQRRQSRGSRCHLSISDCILTAKQIKELRNTIGADYFHWDNKRSLAAYVPF</sequence>
<organism evidence="1 2">
    <name type="scientific">Artomyces pyxidatus</name>
    <dbReference type="NCBI Taxonomy" id="48021"/>
    <lineage>
        <taxon>Eukaryota</taxon>
        <taxon>Fungi</taxon>
        <taxon>Dikarya</taxon>
        <taxon>Basidiomycota</taxon>
        <taxon>Agaricomycotina</taxon>
        <taxon>Agaricomycetes</taxon>
        <taxon>Russulales</taxon>
        <taxon>Auriscalpiaceae</taxon>
        <taxon>Artomyces</taxon>
    </lineage>
</organism>
<gene>
    <name evidence="1" type="ORF">BV25DRAFT_1832401</name>
</gene>
<evidence type="ECO:0000313" key="1">
    <source>
        <dbReference type="EMBL" id="KAI0056292.1"/>
    </source>
</evidence>
<reference evidence="1" key="1">
    <citation type="submission" date="2021-03" db="EMBL/GenBank/DDBJ databases">
        <authorList>
            <consortium name="DOE Joint Genome Institute"/>
            <person name="Ahrendt S."/>
            <person name="Looney B.P."/>
            <person name="Miyauchi S."/>
            <person name="Morin E."/>
            <person name="Drula E."/>
            <person name="Courty P.E."/>
            <person name="Chicoki N."/>
            <person name="Fauchery L."/>
            <person name="Kohler A."/>
            <person name="Kuo A."/>
            <person name="Labutti K."/>
            <person name="Pangilinan J."/>
            <person name="Lipzen A."/>
            <person name="Riley R."/>
            <person name="Andreopoulos W."/>
            <person name="He G."/>
            <person name="Johnson J."/>
            <person name="Barry K.W."/>
            <person name="Grigoriev I.V."/>
            <person name="Nagy L."/>
            <person name="Hibbett D."/>
            <person name="Henrissat B."/>
            <person name="Matheny P.B."/>
            <person name="Labbe J."/>
            <person name="Martin F."/>
        </authorList>
    </citation>
    <scope>NUCLEOTIDE SEQUENCE</scope>
    <source>
        <strain evidence="1">HHB10654</strain>
    </source>
</reference>
<evidence type="ECO:0000313" key="2">
    <source>
        <dbReference type="Proteomes" id="UP000814140"/>
    </source>
</evidence>
<dbReference type="Proteomes" id="UP000814140">
    <property type="component" value="Unassembled WGS sequence"/>
</dbReference>
<dbReference type="EMBL" id="MU277267">
    <property type="protein sequence ID" value="KAI0056292.1"/>
    <property type="molecule type" value="Genomic_DNA"/>
</dbReference>
<comment type="caution">
    <text evidence="1">The sequence shown here is derived from an EMBL/GenBank/DDBJ whole genome shotgun (WGS) entry which is preliminary data.</text>
</comment>
<keyword evidence="2" id="KW-1185">Reference proteome</keyword>
<accession>A0ACB8SJE5</accession>